<dbReference type="GO" id="GO:0051539">
    <property type="term" value="F:4 iron, 4 sulfur cluster binding"/>
    <property type="evidence" value="ECO:0007669"/>
    <property type="project" value="UniProtKB-KW"/>
</dbReference>
<dbReference type="CDD" id="cd01335">
    <property type="entry name" value="Radical_SAM"/>
    <property type="match status" value="1"/>
</dbReference>
<feature type="domain" description="Radical SAM core" evidence="7">
    <location>
        <begin position="103"/>
        <end position="327"/>
    </location>
</feature>
<evidence type="ECO:0000256" key="6">
    <source>
        <dbReference type="ARBA" id="ARBA00023014"/>
    </source>
</evidence>
<dbReference type="InterPro" id="IPR000385">
    <property type="entry name" value="MoaA_NifB_PqqE_Fe-S-bd_CS"/>
</dbReference>
<keyword evidence="3" id="KW-0949">S-adenosyl-L-methionine</keyword>
<protein>
    <recommendedName>
        <fullName evidence="7">Radical SAM core domain-containing protein</fullName>
    </recommendedName>
</protein>
<dbReference type="PANTHER" id="PTHR43273">
    <property type="entry name" value="ANAEROBIC SULFATASE-MATURATING ENZYME HOMOLOG ASLB-RELATED"/>
    <property type="match status" value="1"/>
</dbReference>
<dbReference type="Pfam" id="PF04055">
    <property type="entry name" value="Radical_SAM"/>
    <property type="match status" value="1"/>
</dbReference>
<evidence type="ECO:0000256" key="1">
    <source>
        <dbReference type="ARBA" id="ARBA00001966"/>
    </source>
</evidence>
<dbReference type="SUPFAM" id="SSF102114">
    <property type="entry name" value="Radical SAM enzymes"/>
    <property type="match status" value="1"/>
</dbReference>
<proteinExistence type="predicted"/>
<gene>
    <name evidence="8" type="ORF">SAMN05446037_10489</name>
</gene>
<dbReference type="SFLD" id="SFLDS00029">
    <property type="entry name" value="Radical_SAM"/>
    <property type="match status" value="1"/>
</dbReference>
<comment type="cofactor">
    <cofactor evidence="1">
        <name>[4Fe-4S] cluster</name>
        <dbReference type="ChEBI" id="CHEBI:49883"/>
    </cofactor>
</comment>
<dbReference type="SFLD" id="SFLDG01067">
    <property type="entry name" value="SPASM/twitch_domain_containing"/>
    <property type="match status" value="1"/>
</dbReference>
<dbReference type="PROSITE" id="PS01305">
    <property type="entry name" value="MOAA_NIFB_PQQE"/>
    <property type="match status" value="1"/>
</dbReference>
<dbReference type="Proteomes" id="UP000198304">
    <property type="component" value="Unassembled WGS sequence"/>
</dbReference>
<evidence type="ECO:0000256" key="2">
    <source>
        <dbReference type="ARBA" id="ARBA00022485"/>
    </source>
</evidence>
<dbReference type="OrthoDB" id="9808591at2"/>
<keyword evidence="6" id="KW-0411">Iron-sulfur</keyword>
<reference evidence="8 9" key="1">
    <citation type="submission" date="2017-06" db="EMBL/GenBank/DDBJ databases">
        <authorList>
            <person name="Kim H.J."/>
            <person name="Triplett B.A."/>
        </authorList>
    </citation>
    <scope>NUCLEOTIDE SEQUENCE [LARGE SCALE GENOMIC DNA]</scope>
    <source>
        <strain evidence="8 9">SCA</strain>
    </source>
</reference>
<dbReference type="SFLD" id="SFLDG01386">
    <property type="entry name" value="main_SPASM_domain-containing"/>
    <property type="match status" value="1"/>
</dbReference>
<dbReference type="GO" id="GO:0046872">
    <property type="term" value="F:metal ion binding"/>
    <property type="evidence" value="ECO:0007669"/>
    <property type="project" value="UniProtKB-KW"/>
</dbReference>
<evidence type="ECO:0000313" key="9">
    <source>
        <dbReference type="Proteomes" id="UP000198304"/>
    </source>
</evidence>
<organism evidence="8 9">
    <name type="scientific">Anaerovirgula multivorans</name>
    <dbReference type="NCBI Taxonomy" id="312168"/>
    <lineage>
        <taxon>Bacteria</taxon>
        <taxon>Bacillati</taxon>
        <taxon>Bacillota</taxon>
        <taxon>Clostridia</taxon>
        <taxon>Peptostreptococcales</taxon>
        <taxon>Natronincolaceae</taxon>
        <taxon>Anaerovirgula</taxon>
    </lineage>
</organism>
<dbReference type="InterPro" id="IPR023867">
    <property type="entry name" value="Sulphatase_maturase_rSAM"/>
</dbReference>
<dbReference type="RefSeq" id="WP_089285357.1">
    <property type="nucleotide sequence ID" value="NZ_FZOJ01000048.1"/>
</dbReference>
<dbReference type="Gene3D" id="3.20.20.70">
    <property type="entry name" value="Aldolase class I"/>
    <property type="match status" value="1"/>
</dbReference>
<evidence type="ECO:0000256" key="5">
    <source>
        <dbReference type="ARBA" id="ARBA00023004"/>
    </source>
</evidence>
<keyword evidence="5" id="KW-0408">Iron</keyword>
<dbReference type="InterPro" id="IPR013785">
    <property type="entry name" value="Aldolase_TIM"/>
</dbReference>
<dbReference type="NCBIfam" id="TIGR04085">
    <property type="entry name" value="rSAM_more_4Fe4S"/>
    <property type="match status" value="1"/>
</dbReference>
<dbReference type="InterPro" id="IPR058240">
    <property type="entry name" value="rSAM_sf"/>
</dbReference>
<evidence type="ECO:0000313" key="8">
    <source>
        <dbReference type="EMBL" id="SNT17819.1"/>
    </source>
</evidence>
<dbReference type="AlphaFoldDB" id="A0A239KJN8"/>
<name>A0A239KJN8_9FIRM</name>
<dbReference type="SFLD" id="SFLDG01384">
    <property type="entry name" value="thioether_bond_formation_requi"/>
    <property type="match status" value="1"/>
</dbReference>
<evidence type="ECO:0000259" key="7">
    <source>
        <dbReference type="PROSITE" id="PS51918"/>
    </source>
</evidence>
<sequence length="467" mass="53169">MNLLQDYKRFRNEMFDIVTFSVNGKMFLFDTNTVLFGIIDNTFIQCIEFICENLKKSILTNQDLTIPEVIKEDLEIFKDYYSKGVIGNRVLKEFNDTTLTDTQNVVSSLTLDLTYRCNMNCTYCFAEGGSYGQKSQDMSLAVAIKSVKALLETPSKKVHVNFFGGEPLLMITMIRQIIEYGNKLSEDLNKKITYGMTTNGLLLTKEIIEFCNINNVGIMISCDGLKEIQDKMRPLKNGGGSFAILERKMKLLNSLRLRTTVRGTIVKRSLGRLKDTYTHFIKHGFSNIHFASVSTPSCNSYGLDVVDYIEYFKELCTLEPIIYEELRKNGVSRLGYLKYAFDILDNKHIKRNYCGAGSSSLTVSPEGNCYDCHRMVGKESSYLGNILDENFMNNHAKAHLNNLLEESCRSCLAVSFCKGGCYAEKATQSHEIWNAICDFNRNMVFLVLKLYALRYLNQNDEIFAMGT</sequence>
<dbReference type="InterPro" id="IPR007197">
    <property type="entry name" value="rSAM"/>
</dbReference>
<keyword evidence="4" id="KW-0479">Metal-binding</keyword>
<evidence type="ECO:0000256" key="3">
    <source>
        <dbReference type="ARBA" id="ARBA00022691"/>
    </source>
</evidence>
<dbReference type="GO" id="GO:0016491">
    <property type="term" value="F:oxidoreductase activity"/>
    <property type="evidence" value="ECO:0007669"/>
    <property type="project" value="InterPro"/>
</dbReference>
<dbReference type="InterPro" id="IPR023885">
    <property type="entry name" value="4Fe4S-binding_SPASM_dom"/>
</dbReference>
<dbReference type="PANTHER" id="PTHR43273:SF8">
    <property type="entry name" value="RADICAL SAM DOMAIN PROTEIN"/>
    <property type="match status" value="1"/>
</dbReference>
<keyword evidence="2" id="KW-0004">4Fe-4S</keyword>
<dbReference type="EMBL" id="FZOJ01000048">
    <property type="protein sequence ID" value="SNT17819.1"/>
    <property type="molecule type" value="Genomic_DNA"/>
</dbReference>
<accession>A0A239KJN8</accession>
<dbReference type="PROSITE" id="PS51918">
    <property type="entry name" value="RADICAL_SAM"/>
    <property type="match status" value="1"/>
</dbReference>
<keyword evidence="9" id="KW-1185">Reference proteome</keyword>
<evidence type="ECO:0000256" key="4">
    <source>
        <dbReference type="ARBA" id="ARBA00022723"/>
    </source>
</evidence>